<dbReference type="RefSeq" id="WP_406777706.1">
    <property type="nucleotide sequence ID" value="NZ_JBEWZG010000002.1"/>
</dbReference>
<name>A0ABW8SUU9_9BACT</name>
<comment type="caution">
    <text evidence="2">The sequence shown here is derived from an EMBL/GenBank/DDBJ whole genome shotgun (WGS) entry which is preliminary data.</text>
</comment>
<keyword evidence="1" id="KW-0812">Transmembrane</keyword>
<keyword evidence="1" id="KW-1133">Transmembrane helix</keyword>
<evidence type="ECO:0000313" key="2">
    <source>
        <dbReference type="EMBL" id="MFL0206125.1"/>
    </source>
</evidence>
<gene>
    <name evidence="2" type="ORF">V7S74_05175</name>
</gene>
<reference evidence="2 3" key="1">
    <citation type="submission" date="2024-07" db="EMBL/GenBank/DDBJ databases">
        <authorList>
            <person name="Pitt A."/>
            <person name="Hahn M.W."/>
        </authorList>
    </citation>
    <scope>NUCLEOTIDE SEQUENCE [LARGE SCALE GENOMIC DNA]</scope>
    <source>
        <strain evidence="2 3">2-AUSEE-184A6</strain>
    </source>
</reference>
<evidence type="ECO:0000313" key="3">
    <source>
        <dbReference type="Proteomes" id="UP001623559"/>
    </source>
</evidence>
<dbReference type="Proteomes" id="UP001623559">
    <property type="component" value="Unassembled WGS sequence"/>
</dbReference>
<protein>
    <submittedName>
        <fullName evidence="2">Stage II sporulation protein M</fullName>
    </submittedName>
</protein>
<dbReference type="Pfam" id="PF01944">
    <property type="entry name" value="SpoIIM"/>
    <property type="match status" value="1"/>
</dbReference>
<accession>A0ABW8SUU9</accession>
<evidence type="ECO:0000256" key="1">
    <source>
        <dbReference type="SAM" id="Phobius"/>
    </source>
</evidence>
<dbReference type="EMBL" id="JBEWZG010000002">
    <property type="protein sequence ID" value="MFL0206125.1"/>
    <property type="molecule type" value="Genomic_DNA"/>
</dbReference>
<feature type="transmembrane region" description="Helical" evidence="1">
    <location>
        <begin position="111"/>
        <end position="131"/>
    </location>
</feature>
<feature type="transmembrane region" description="Helical" evidence="1">
    <location>
        <begin position="143"/>
        <end position="165"/>
    </location>
</feature>
<feature type="transmembrane region" description="Helical" evidence="1">
    <location>
        <begin position="60"/>
        <end position="91"/>
    </location>
</feature>
<feature type="transmembrane region" description="Helical" evidence="1">
    <location>
        <begin position="6"/>
        <end position="22"/>
    </location>
</feature>
<keyword evidence="1" id="KW-0472">Membrane</keyword>
<sequence>MKKYVLLAISIYIIGFATALISRNSFLIVKINSLSVDFVSDSNKSSKDLFFEILNNNTSVYFASISGFLTLGLFTAIITFYNGFVLGYLLVTLNRFSNSPADFLPRLLPHSIEIGGFILASTLGFYLTNYVTQHYLLKARPQFDYLLFGFLFISGYVIILVSAFIESYVSAT</sequence>
<dbReference type="InterPro" id="IPR002798">
    <property type="entry name" value="SpoIIM-like"/>
</dbReference>
<organism evidence="2 3">
    <name type="scientific">Aquirufa novilacunae</name>
    <dbReference type="NCBI Taxonomy" id="3139305"/>
    <lineage>
        <taxon>Bacteria</taxon>
        <taxon>Pseudomonadati</taxon>
        <taxon>Bacteroidota</taxon>
        <taxon>Cytophagia</taxon>
        <taxon>Cytophagales</taxon>
        <taxon>Flectobacillaceae</taxon>
        <taxon>Aquirufa</taxon>
    </lineage>
</organism>
<proteinExistence type="predicted"/>